<dbReference type="EMBL" id="LSRX01000474">
    <property type="protein sequence ID" value="OLP96254.1"/>
    <property type="molecule type" value="Genomic_DNA"/>
</dbReference>
<dbReference type="Pfam" id="PF00773">
    <property type="entry name" value="RNB"/>
    <property type="match status" value="2"/>
</dbReference>
<evidence type="ECO:0000313" key="14">
    <source>
        <dbReference type="Proteomes" id="UP000186817"/>
    </source>
</evidence>
<dbReference type="InterPro" id="IPR012340">
    <property type="entry name" value="NA-bd_OB-fold"/>
</dbReference>
<feature type="compositionally biased region" description="Polar residues" evidence="11">
    <location>
        <begin position="393"/>
        <end position="404"/>
    </location>
</feature>
<dbReference type="PANTHER" id="PTHR23355">
    <property type="entry name" value="RIBONUCLEASE"/>
    <property type="match status" value="1"/>
</dbReference>
<dbReference type="Pfam" id="PF13638">
    <property type="entry name" value="PIN_4"/>
    <property type="match status" value="1"/>
</dbReference>
<sequence length="1729" mass="192486">MGSVIEDALATEADITDDVPTSSRQLSSWLRRTRQNKIRKVVREVYLRDDIVPEPFEGADQVLVLDTNIVLHQIDLIAEDECVNHVVVPYTVLQEVRHRNMGIYARLRALCRVETGDAKQDQAVEAELNEEPAPPSNARRGVGDREKAKEMASARNARQFYVFPNEFFRETYVERAPQESQNDRNDRAIRRVAHWYRRHIVGPEVLLLTDDRACKAKAVSDGLVAFRAAEFVERMRGKFPEAGEKLALRDDEDEGPAPAAAAASAAQGRGVKRSREPLVKSTDGSVYPAHLKASEVERGLKERRLFQGVLRMHMNTCMHGTVTCGGTEEMEVSGRLALNRAIDGDVVVVEKVESAEVLERADKRLRLEVADPDFGVSGSAPSAADEIKEMQAQKAQETGPQTSSDRPKGRVVGILKRNWREYCGTLRPLHAERQQEHGPGTYNKSDRVFIPADARLPNIMIQTRHSVNLDNKRIVVVLDGWDRFSHHPSGHWTKILGDVGDRSVESMVILHEHGVITREFSEAVYRCLPAADWQPGKDIDDAVSCEPLPNGNYRVGVHIADVTHFVHPGTAIDNEVYLVERRTDMLPGLLTTDICSLRAQVERLTFSVLWEMTPEAEVVDTKFCKAIIKSRAALSYAEAQGRIDDPKDNSEITRILRTLLKLTRQIRARRVENGALELASQEVRFELDSETQDPTDVAEYQQRETNKLIEELQVFWKDARGGRSGRPDLLAMEALHSALKQGAIHVGVVLFDDYEMLDVYGPLELLAGCSVLPSGPSRGKVKLSFVSSETSGAVRPKDGPLTLTDMNINETDCKFDVLFIPGGMGTRRLSKNAEFLAKLGRLSEKASLVMTVCTGSLLLAATGLLDGKSATTNKMAFEEIQRSHPKVEWKRSARWCVDGKFYTSSGVAAGIDLTHFFVEELFGAKVAKQTSKLAEYVHQSDPENDPFTSVAPSTPQSNPFGRTLSLVLVVYDQFEMLDTFGPLEMFAMANKILEAAGQVPAFKLTLVSEDKRTSSFGGPVFESDVVVSKGASSELSFEGPLPEEIDLLLLPGGIGTLREVHNPLFQKAITHLVGKSQRVMTVCTGSAILASQGLLDGIKATTNKIAFDLMARFGPSARWVPEARWVADGKFWTSSGVSAGTDLSLVIIRELLGRETAIQAATRAEYLWQPDDDGSRDPFTGCIPKQTFGQRLLTGVQKAVMQFVFCFGFALGCKMQITRSWGNIGDWAHLISGKRPDAVATKILNSFPMFGVLRRHPPPKDDQLKVLQRLLAKNGIHDFNFGSNKELSDSLQKAVKAEDPFFNTLVRIMTTRCMNQAVYFCTGEVQPALYSHYGLAMERPLAPKELRYTHFTSPIRRYADVLAHRLLAASLGLIPLPEQLQSKVKHRMSQFASRASADLHTFMFFNKKGQQSAEAVVTRIRRSGMQVNVPRYGIEGVVAMSEEEWEVREEEQCILSKSQGATRRDARDAYEDPGGLRIDIFAHIKVNIESDNSDFRNRTHIRFDRVILDSEREQYATVEAARKQVQEEMFPDLMFDLIKVHTHANGELCEERELLAEDESLLKRLEELPQPRVGEAAGSLGRIRLRAQGLESWQRSELAVSWTLFFQKARNLSAGRPEMQGRWWRRGLIERLAVQAVYSAKAASARLHGARPSFVANAVAGNPELRAEALSALYPYGLAALLALCKTLSSSIRSEEIVAGRDTNNDRGRSALYVALSLLRAALDLADSR</sequence>
<dbReference type="SMART" id="SM00955">
    <property type="entry name" value="RNB"/>
    <property type="match status" value="1"/>
</dbReference>
<evidence type="ECO:0000256" key="7">
    <source>
        <dbReference type="ARBA" id="ARBA00022839"/>
    </source>
</evidence>
<evidence type="ECO:0000256" key="1">
    <source>
        <dbReference type="ARBA" id="ARBA00004123"/>
    </source>
</evidence>
<comment type="similarity">
    <text evidence="2">Belongs to the RNR ribonuclease family.</text>
</comment>
<keyword evidence="8" id="KW-0694">RNA-binding</keyword>
<feature type="domain" description="RNB" evidence="12">
    <location>
        <begin position="530"/>
        <end position="1373"/>
    </location>
</feature>
<dbReference type="PANTHER" id="PTHR23355:SF35">
    <property type="entry name" value="EXOSOME COMPLEX EXONUCLEASE RRP44"/>
    <property type="match status" value="1"/>
</dbReference>
<dbReference type="InterPro" id="IPR001900">
    <property type="entry name" value="RNase_II/R"/>
</dbReference>
<dbReference type="GO" id="GO:0003723">
    <property type="term" value="F:RNA binding"/>
    <property type="evidence" value="ECO:0007669"/>
    <property type="project" value="UniProtKB-KW"/>
</dbReference>
<keyword evidence="3" id="KW-0698">rRNA processing</keyword>
<dbReference type="Pfam" id="PF17215">
    <property type="entry name" value="Rrp44_S1"/>
    <property type="match status" value="1"/>
</dbReference>
<keyword evidence="4" id="KW-0540">Nuclease</keyword>
<dbReference type="GO" id="GO:0016075">
    <property type="term" value="P:rRNA catabolic process"/>
    <property type="evidence" value="ECO:0007669"/>
    <property type="project" value="TreeGrafter"/>
</dbReference>
<comment type="caution">
    <text evidence="13">The sequence shown here is derived from an EMBL/GenBank/DDBJ whole genome shotgun (WGS) entry which is preliminary data.</text>
</comment>
<dbReference type="Gene3D" id="3.40.50.1010">
    <property type="entry name" value="5'-nuclease"/>
    <property type="match status" value="1"/>
</dbReference>
<dbReference type="InterPro" id="IPR029060">
    <property type="entry name" value="PIN-like_dom_sf"/>
</dbReference>
<dbReference type="Proteomes" id="UP000186817">
    <property type="component" value="Unassembled WGS sequence"/>
</dbReference>
<dbReference type="Gene3D" id="3.40.50.880">
    <property type="match status" value="2"/>
</dbReference>
<name>A0A1Q9DM41_SYMMI</name>
<protein>
    <recommendedName>
        <fullName evidence="10">Ribosomal RNA-processing protein 44</fullName>
    </recommendedName>
</protein>
<dbReference type="SUPFAM" id="SSF88723">
    <property type="entry name" value="PIN domain-like"/>
    <property type="match status" value="1"/>
</dbReference>
<comment type="subcellular location">
    <subcellularLocation>
        <location evidence="1">Nucleus</location>
    </subcellularLocation>
</comment>
<feature type="region of interest" description="Disordered" evidence="11">
    <location>
        <begin position="388"/>
        <end position="408"/>
    </location>
</feature>
<evidence type="ECO:0000256" key="9">
    <source>
        <dbReference type="ARBA" id="ARBA00023242"/>
    </source>
</evidence>
<dbReference type="GO" id="GO:0004519">
    <property type="term" value="F:endonuclease activity"/>
    <property type="evidence" value="ECO:0007669"/>
    <property type="project" value="TreeGrafter"/>
</dbReference>
<dbReference type="GO" id="GO:0000176">
    <property type="term" value="C:nuclear exosome (RNase complex)"/>
    <property type="evidence" value="ECO:0007669"/>
    <property type="project" value="TreeGrafter"/>
</dbReference>
<dbReference type="InterPro" id="IPR033770">
    <property type="entry name" value="RRP44_S1"/>
</dbReference>
<dbReference type="GO" id="GO:0000177">
    <property type="term" value="C:cytoplasmic exosome (RNase complex)"/>
    <property type="evidence" value="ECO:0007669"/>
    <property type="project" value="TreeGrafter"/>
</dbReference>
<evidence type="ECO:0000259" key="12">
    <source>
        <dbReference type="SMART" id="SM00955"/>
    </source>
</evidence>
<dbReference type="InterPro" id="IPR041505">
    <property type="entry name" value="Dis3_CSD2"/>
</dbReference>
<evidence type="ECO:0000256" key="11">
    <source>
        <dbReference type="SAM" id="MobiDB-lite"/>
    </source>
</evidence>
<feature type="region of interest" description="Disordered" evidence="11">
    <location>
        <begin position="250"/>
        <end position="282"/>
    </location>
</feature>
<dbReference type="OrthoDB" id="372421at2759"/>
<keyword evidence="9" id="KW-0539">Nucleus</keyword>
<dbReference type="Pfam" id="PF17849">
    <property type="entry name" value="OB_Dis3"/>
    <property type="match status" value="1"/>
</dbReference>
<gene>
    <name evidence="13" type="primary">DIS3</name>
    <name evidence="13" type="ORF">AK812_SmicGene21538</name>
</gene>
<dbReference type="Pfam" id="PF01965">
    <property type="entry name" value="DJ-1_PfpI"/>
    <property type="match status" value="2"/>
</dbReference>
<dbReference type="Gene3D" id="2.40.50.140">
    <property type="entry name" value="Nucleic acid-binding proteins"/>
    <property type="match status" value="1"/>
</dbReference>
<dbReference type="GO" id="GO:0071031">
    <property type="term" value="P:nuclear mRNA surveillance of mRNA 3'-end processing"/>
    <property type="evidence" value="ECO:0007669"/>
    <property type="project" value="TreeGrafter"/>
</dbReference>
<dbReference type="SUPFAM" id="SSF50249">
    <property type="entry name" value="Nucleic acid-binding proteins"/>
    <property type="match status" value="4"/>
</dbReference>
<keyword evidence="6" id="KW-0271">Exosome</keyword>
<evidence type="ECO:0000256" key="5">
    <source>
        <dbReference type="ARBA" id="ARBA00022801"/>
    </source>
</evidence>
<evidence type="ECO:0000256" key="10">
    <source>
        <dbReference type="ARBA" id="ARBA00077930"/>
    </source>
</evidence>
<dbReference type="GO" id="GO:0000175">
    <property type="term" value="F:3'-5'-RNA exonuclease activity"/>
    <property type="evidence" value="ECO:0007669"/>
    <property type="project" value="UniProtKB-ARBA"/>
</dbReference>
<dbReference type="InterPro" id="IPR029062">
    <property type="entry name" value="Class_I_gatase-like"/>
</dbReference>
<proteinExistence type="inferred from homology"/>
<dbReference type="GO" id="GO:0006364">
    <property type="term" value="P:rRNA processing"/>
    <property type="evidence" value="ECO:0007669"/>
    <property type="project" value="UniProtKB-KW"/>
</dbReference>
<dbReference type="SUPFAM" id="SSF52317">
    <property type="entry name" value="Class I glutamine amidotransferase-like"/>
    <property type="match status" value="2"/>
</dbReference>
<evidence type="ECO:0000256" key="8">
    <source>
        <dbReference type="ARBA" id="ARBA00022884"/>
    </source>
</evidence>
<evidence type="ECO:0000313" key="13">
    <source>
        <dbReference type="EMBL" id="OLP96254.1"/>
    </source>
</evidence>
<keyword evidence="5" id="KW-0378">Hydrolase</keyword>
<keyword evidence="7 13" id="KW-0269">Exonuclease</keyword>
<dbReference type="Gene3D" id="2.40.50.700">
    <property type="match status" value="1"/>
</dbReference>
<keyword evidence="14" id="KW-1185">Reference proteome</keyword>
<feature type="region of interest" description="Disordered" evidence="11">
    <location>
        <begin position="125"/>
        <end position="145"/>
    </location>
</feature>
<dbReference type="InterPro" id="IPR002818">
    <property type="entry name" value="DJ-1/PfpI"/>
</dbReference>
<dbReference type="CDD" id="cd03139">
    <property type="entry name" value="GATase1_PfpI_2"/>
    <property type="match status" value="2"/>
</dbReference>
<dbReference type="InterPro" id="IPR050180">
    <property type="entry name" value="RNR_Ribonuclease"/>
</dbReference>
<dbReference type="Gene3D" id="2.40.50.690">
    <property type="match status" value="1"/>
</dbReference>
<evidence type="ECO:0000256" key="4">
    <source>
        <dbReference type="ARBA" id="ARBA00022722"/>
    </source>
</evidence>
<organism evidence="13 14">
    <name type="scientific">Symbiodinium microadriaticum</name>
    <name type="common">Dinoflagellate</name>
    <name type="synonym">Zooxanthella microadriatica</name>
    <dbReference type="NCBI Taxonomy" id="2951"/>
    <lineage>
        <taxon>Eukaryota</taxon>
        <taxon>Sar</taxon>
        <taxon>Alveolata</taxon>
        <taxon>Dinophyceae</taxon>
        <taxon>Suessiales</taxon>
        <taxon>Symbiodiniaceae</taxon>
        <taxon>Symbiodinium</taxon>
    </lineage>
</organism>
<dbReference type="CDD" id="cd09862">
    <property type="entry name" value="PIN_Rrp44-like"/>
    <property type="match status" value="1"/>
</dbReference>
<reference evidence="13 14" key="1">
    <citation type="submission" date="2016-02" db="EMBL/GenBank/DDBJ databases">
        <title>Genome analysis of coral dinoflagellate symbionts highlights evolutionary adaptations to a symbiotic lifestyle.</title>
        <authorList>
            <person name="Aranda M."/>
            <person name="Li Y."/>
            <person name="Liew Y.J."/>
            <person name="Baumgarten S."/>
            <person name="Simakov O."/>
            <person name="Wilson M."/>
            <person name="Piel J."/>
            <person name="Ashoor H."/>
            <person name="Bougouffa S."/>
            <person name="Bajic V.B."/>
            <person name="Ryu T."/>
            <person name="Ravasi T."/>
            <person name="Bayer T."/>
            <person name="Micklem G."/>
            <person name="Kim H."/>
            <person name="Bhak J."/>
            <person name="Lajeunesse T.C."/>
            <person name="Voolstra C.R."/>
        </authorList>
    </citation>
    <scope>NUCLEOTIDE SEQUENCE [LARGE SCALE GENOMIC DNA]</scope>
    <source>
        <strain evidence="13 14">CCMP2467</strain>
    </source>
</reference>
<accession>A0A1Q9DM41</accession>
<evidence type="ECO:0000256" key="6">
    <source>
        <dbReference type="ARBA" id="ARBA00022835"/>
    </source>
</evidence>
<evidence type="ECO:0000256" key="2">
    <source>
        <dbReference type="ARBA" id="ARBA00005785"/>
    </source>
</evidence>
<feature type="compositionally biased region" description="Low complexity" evidence="11">
    <location>
        <begin position="256"/>
        <end position="266"/>
    </location>
</feature>
<dbReference type="FunFam" id="2.40.50.700:FF:000001">
    <property type="entry name" value="Exosome complex exonuclease exoribonuclease (Rrp44)"/>
    <property type="match status" value="1"/>
</dbReference>
<dbReference type="InterPro" id="IPR002716">
    <property type="entry name" value="PIN_dom"/>
</dbReference>
<evidence type="ECO:0000256" key="3">
    <source>
        <dbReference type="ARBA" id="ARBA00022552"/>
    </source>
</evidence>